<evidence type="ECO:0000256" key="1">
    <source>
        <dbReference type="SAM" id="MobiDB-lite"/>
    </source>
</evidence>
<evidence type="ECO:0000313" key="3">
    <source>
        <dbReference type="Proteomes" id="UP000276133"/>
    </source>
</evidence>
<accession>A0A3M7QJD8</accession>
<comment type="caution">
    <text evidence="2">The sequence shown here is derived from an EMBL/GenBank/DDBJ whole genome shotgun (WGS) entry which is preliminary data.</text>
</comment>
<name>A0A3M7QJD8_BRAPC</name>
<feature type="compositionally biased region" description="Low complexity" evidence="1">
    <location>
        <begin position="149"/>
        <end position="161"/>
    </location>
</feature>
<organism evidence="2 3">
    <name type="scientific">Brachionus plicatilis</name>
    <name type="common">Marine rotifer</name>
    <name type="synonym">Brachionus muelleri</name>
    <dbReference type="NCBI Taxonomy" id="10195"/>
    <lineage>
        <taxon>Eukaryota</taxon>
        <taxon>Metazoa</taxon>
        <taxon>Spiralia</taxon>
        <taxon>Gnathifera</taxon>
        <taxon>Rotifera</taxon>
        <taxon>Eurotatoria</taxon>
        <taxon>Monogononta</taxon>
        <taxon>Pseudotrocha</taxon>
        <taxon>Ploima</taxon>
        <taxon>Brachionidae</taxon>
        <taxon>Brachionus</taxon>
    </lineage>
</organism>
<dbReference type="AlphaFoldDB" id="A0A3M7QJD8"/>
<feature type="compositionally biased region" description="Polar residues" evidence="1">
    <location>
        <begin position="508"/>
        <end position="524"/>
    </location>
</feature>
<feature type="compositionally biased region" description="Polar residues" evidence="1">
    <location>
        <begin position="88"/>
        <end position="108"/>
    </location>
</feature>
<dbReference type="Proteomes" id="UP000276133">
    <property type="component" value="Unassembled WGS sequence"/>
</dbReference>
<feature type="region of interest" description="Disordered" evidence="1">
    <location>
        <begin position="87"/>
        <end position="108"/>
    </location>
</feature>
<feature type="region of interest" description="Disordered" evidence="1">
    <location>
        <begin position="421"/>
        <end position="448"/>
    </location>
</feature>
<feature type="compositionally biased region" description="Polar residues" evidence="1">
    <location>
        <begin position="532"/>
        <end position="543"/>
    </location>
</feature>
<feature type="compositionally biased region" description="Polar residues" evidence="1">
    <location>
        <begin position="164"/>
        <end position="183"/>
    </location>
</feature>
<sequence>MSHSPSLPHTHYNFLHSSTSTPVLVHSGSPSSHRLKSATFKQLNHCKMRNQSSPYYSAHHAANAADRLSLSTSTALFNYQHCDDSESDTSLSSMTKTNPPTTPISSLIATSTESSPSLVYKTELLHVTPATTSTESSRAISSNVTSYSRSSSYTSLSSFDTKSTHSSAQSDYSSQPNSACYTDLPNSPTQAGYVYTKVNFSVMTVDSNPSRSNDITIVEKTVLANCSKNTMEPLDDDDEQAVAYDMEGSLSDCRSVKSNVSQLTFATEPTADLNFLRNLLGSRKWSGDREKAAWSNVYTPPVKLEPNVKLSVESQVSKTLFPDFRNNFFEDTDQDSIKCYNDEEDRDSCTSKASVPSLVRNDMDNNLINRVHLNMLYERLNSTKDSSVLERSQMDESSHVEEEDDQKILFEFIDECFNGNRNVGDEREGEQSEDRLPKIVEEENENESFVEKIKARRPAPVVQMTKTAMLRANKLREMNTQCQGRAFGAAQSKKSGKIEDKKSGKSVCASSAKGTFKTSSSGQSHGLKKPSQVLTSINNWQSK</sequence>
<feature type="compositionally biased region" description="Basic and acidic residues" evidence="1">
    <location>
        <begin position="423"/>
        <end position="441"/>
    </location>
</feature>
<evidence type="ECO:0000313" key="2">
    <source>
        <dbReference type="EMBL" id="RNA11399.1"/>
    </source>
</evidence>
<dbReference type="OrthoDB" id="10487102at2759"/>
<proteinExistence type="predicted"/>
<reference evidence="2 3" key="1">
    <citation type="journal article" date="2018" name="Sci. Rep.">
        <title>Genomic signatures of local adaptation to the degree of environmental predictability in rotifers.</title>
        <authorList>
            <person name="Franch-Gras L."/>
            <person name="Hahn C."/>
            <person name="Garcia-Roger E.M."/>
            <person name="Carmona M.J."/>
            <person name="Serra M."/>
            <person name="Gomez A."/>
        </authorList>
    </citation>
    <scope>NUCLEOTIDE SEQUENCE [LARGE SCALE GENOMIC DNA]</scope>
    <source>
        <strain evidence="2">HYR1</strain>
    </source>
</reference>
<dbReference type="EMBL" id="REGN01005969">
    <property type="protein sequence ID" value="RNA11399.1"/>
    <property type="molecule type" value="Genomic_DNA"/>
</dbReference>
<protein>
    <submittedName>
        <fullName evidence="2">Uncharacterized protein</fullName>
    </submittedName>
</protein>
<feature type="region of interest" description="Disordered" evidence="1">
    <location>
        <begin position="484"/>
        <end position="543"/>
    </location>
</feature>
<keyword evidence="3" id="KW-1185">Reference proteome</keyword>
<feature type="region of interest" description="Disordered" evidence="1">
    <location>
        <begin position="149"/>
        <end position="183"/>
    </location>
</feature>
<gene>
    <name evidence="2" type="ORF">BpHYR1_042415</name>
</gene>